<protein>
    <submittedName>
        <fullName evidence="1">Uncharacterized protein</fullName>
    </submittedName>
</protein>
<reference evidence="1" key="2">
    <citation type="submission" date="2020-11" db="EMBL/GenBank/DDBJ databases">
        <authorList>
            <person name="McCartney M.A."/>
            <person name="Auch B."/>
            <person name="Kono T."/>
            <person name="Mallez S."/>
            <person name="Becker A."/>
            <person name="Gohl D.M."/>
            <person name="Silverstein K.A.T."/>
            <person name="Koren S."/>
            <person name="Bechman K.B."/>
            <person name="Herman A."/>
            <person name="Abrahante J.E."/>
            <person name="Garbe J."/>
        </authorList>
    </citation>
    <scope>NUCLEOTIDE SEQUENCE</scope>
    <source>
        <strain evidence="1">Duluth1</strain>
        <tissue evidence="1">Whole animal</tissue>
    </source>
</reference>
<organism evidence="1 2">
    <name type="scientific">Dreissena polymorpha</name>
    <name type="common">Zebra mussel</name>
    <name type="synonym">Mytilus polymorpha</name>
    <dbReference type="NCBI Taxonomy" id="45954"/>
    <lineage>
        <taxon>Eukaryota</taxon>
        <taxon>Metazoa</taxon>
        <taxon>Spiralia</taxon>
        <taxon>Lophotrochozoa</taxon>
        <taxon>Mollusca</taxon>
        <taxon>Bivalvia</taxon>
        <taxon>Autobranchia</taxon>
        <taxon>Heteroconchia</taxon>
        <taxon>Euheterodonta</taxon>
        <taxon>Imparidentia</taxon>
        <taxon>Neoheterodontei</taxon>
        <taxon>Myida</taxon>
        <taxon>Dreissenoidea</taxon>
        <taxon>Dreissenidae</taxon>
        <taxon>Dreissena</taxon>
    </lineage>
</organism>
<evidence type="ECO:0000313" key="2">
    <source>
        <dbReference type="Proteomes" id="UP000828390"/>
    </source>
</evidence>
<comment type="caution">
    <text evidence="1">The sequence shown here is derived from an EMBL/GenBank/DDBJ whole genome shotgun (WGS) entry which is preliminary data.</text>
</comment>
<name>A0A9D4CY45_DREPO</name>
<proteinExistence type="predicted"/>
<evidence type="ECO:0000313" key="1">
    <source>
        <dbReference type="EMBL" id="KAH3735643.1"/>
    </source>
</evidence>
<dbReference type="Proteomes" id="UP000828390">
    <property type="component" value="Unassembled WGS sequence"/>
</dbReference>
<keyword evidence="2" id="KW-1185">Reference proteome</keyword>
<gene>
    <name evidence="1" type="ORF">DPMN_042178</name>
</gene>
<reference evidence="1" key="1">
    <citation type="journal article" date="2019" name="bioRxiv">
        <title>The Genome of the Zebra Mussel, Dreissena polymorpha: A Resource for Invasive Species Research.</title>
        <authorList>
            <person name="McCartney M.A."/>
            <person name="Auch B."/>
            <person name="Kono T."/>
            <person name="Mallez S."/>
            <person name="Zhang Y."/>
            <person name="Obille A."/>
            <person name="Becker A."/>
            <person name="Abrahante J.E."/>
            <person name="Garbe J."/>
            <person name="Badalamenti J.P."/>
            <person name="Herman A."/>
            <person name="Mangelson H."/>
            <person name="Liachko I."/>
            <person name="Sullivan S."/>
            <person name="Sone E.D."/>
            <person name="Koren S."/>
            <person name="Silverstein K.A.T."/>
            <person name="Beckman K.B."/>
            <person name="Gohl D.M."/>
        </authorList>
    </citation>
    <scope>NUCLEOTIDE SEQUENCE</scope>
    <source>
        <strain evidence="1">Duluth1</strain>
        <tissue evidence="1">Whole animal</tissue>
    </source>
</reference>
<dbReference type="EMBL" id="JAIWYP010000011">
    <property type="protein sequence ID" value="KAH3735643.1"/>
    <property type="molecule type" value="Genomic_DNA"/>
</dbReference>
<dbReference type="AlphaFoldDB" id="A0A9D4CY45"/>
<sequence length="61" mass="6735">MVRSSPTLTWCTWSNFSPSQPPYASPFAPCSSPAGLLLWKPRPRYLPHPPSHASVTTVLNL</sequence>
<accession>A0A9D4CY45</accession>